<organism evidence="1">
    <name type="scientific">uncultured Dysgonomonas sp</name>
    <dbReference type="NCBI Taxonomy" id="206096"/>
    <lineage>
        <taxon>Bacteria</taxon>
        <taxon>Pseudomonadati</taxon>
        <taxon>Bacteroidota</taxon>
        <taxon>Bacteroidia</taxon>
        <taxon>Bacteroidales</taxon>
        <taxon>Dysgonomonadaceae</taxon>
        <taxon>Dysgonomonas</taxon>
        <taxon>environmental samples</taxon>
    </lineage>
</organism>
<gene>
    <name evidence="1" type="ORF">KL86DYS2_10091</name>
</gene>
<name>A0A212IUQ0_9BACT</name>
<sequence>MKLFEDKIRTDLNPANHIDNSFDFCDRNSQPKIEKVRNILNHWFSHYPEDEQYELKCRFQKEFDSALHELFLHELFLNQGFDIVIHPKLPHTAKTPDFLLSKNGVEFYLEAKVSTGRSNETKSYEQRLNSLYDSLNKIKSPNFFLGIKNIQLKASKQPSTKELIKTVEAELLKYDVKTIENRIVKSETLQDLTDIHFENQDVDISFYLIPKSQSIRGKKGIRPIGVYPSYTHWGGSEDDIKTSLEKKANRYGTLDKPYLIAINSIGSIMTNEYDADDAIWGSLQVSYSTDPNNRDTKYTRARNGFFLDNSGIRHTGVSGVLITRMNLGNIQNSEYWLYKHPWAKYEINFELIELSYSHIVLNTIKKVGKKQVEDILRLPQEWIDF</sequence>
<dbReference type="EMBL" id="FLUL01000001">
    <property type="protein sequence ID" value="SBV90928.1"/>
    <property type="molecule type" value="Genomic_DNA"/>
</dbReference>
<dbReference type="AlphaFoldDB" id="A0A212IUQ0"/>
<protein>
    <submittedName>
        <fullName evidence="1">Uncharacterized protein</fullName>
    </submittedName>
</protein>
<accession>A0A212IUQ0</accession>
<dbReference type="RefSeq" id="WP_296945990.1">
    <property type="nucleotide sequence ID" value="NZ_LT599021.1"/>
</dbReference>
<reference evidence="1" key="1">
    <citation type="submission" date="2016-04" db="EMBL/GenBank/DDBJ databases">
        <authorList>
            <person name="Evans L.H."/>
            <person name="Alamgir A."/>
            <person name="Owens N."/>
            <person name="Weber N.D."/>
            <person name="Virtaneva K."/>
            <person name="Barbian K."/>
            <person name="Babar A."/>
            <person name="Rosenke K."/>
        </authorList>
    </citation>
    <scope>NUCLEOTIDE SEQUENCE</scope>
    <source>
        <strain evidence="1">86-2</strain>
    </source>
</reference>
<evidence type="ECO:0000313" key="1">
    <source>
        <dbReference type="EMBL" id="SBV90928.1"/>
    </source>
</evidence>
<proteinExistence type="predicted"/>